<keyword evidence="1" id="KW-0812">Transmembrane</keyword>
<name>A0A852VXV1_9MICO</name>
<keyword evidence="1" id="KW-0472">Membrane</keyword>
<dbReference type="RefSeq" id="WP_185991162.1">
    <property type="nucleotide sequence ID" value="NZ_JACCAE010000001.1"/>
</dbReference>
<feature type="transmembrane region" description="Helical" evidence="1">
    <location>
        <begin position="33"/>
        <end position="56"/>
    </location>
</feature>
<accession>A0A852VXV1</accession>
<gene>
    <name evidence="2" type="ORF">BJY20_001733</name>
</gene>
<evidence type="ECO:0000256" key="1">
    <source>
        <dbReference type="SAM" id="Phobius"/>
    </source>
</evidence>
<dbReference type="AlphaFoldDB" id="A0A852VXV1"/>
<protein>
    <submittedName>
        <fullName evidence="2">Drug/metabolite transporter (DMT)-like permease</fullName>
    </submittedName>
</protein>
<dbReference type="Gene3D" id="1.10.3730.20">
    <property type="match status" value="1"/>
</dbReference>
<dbReference type="InterPro" id="IPR037185">
    <property type="entry name" value="EmrE-like"/>
</dbReference>
<feature type="transmembrane region" description="Helical" evidence="1">
    <location>
        <begin position="145"/>
        <end position="162"/>
    </location>
</feature>
<keyword evidence="3" id="KW-1185">Reference proteome</keyword>
<feature type="transmembrane region" description="Helical" evidence="1">
    <location>
        <begin position="234"/>
        <end position="256"/>
    </location>
</feature>
<feature type="transmembrane region" description="Helical" evidence="1">
    <location>
        <begin position="6"/>
        <end position="26"/>
    </location>
</feature>
<sequence>MSLGIQGVLLLVLGTAVLHAAWNAMAKSIGDRWVASALIGTANGAFGLVFIVLFGVPALASWPYLVASALLQATYLVLLTHTYAHGDLSRLYPIMRGTSPVVVTAIAVTVLAERLSVLSWIGLGVLVAGIVLLACARGLPRADTGLVLALSAGLVIAGYSLSDGVGVRVSGETGAYIGWMFALQAPVLLLVCRWQAGRSFWGRMHAHAPLGLLGGVLSVTSYGTTVWAQSRAPLALVAGLRETSVVWGALIGGLVLSERLTTVERTAVLAVAAGAVILQLGA</sequence>
<dbReference type="EMBL" id="JACCAE010000001">
    <property type="protein sequence ID" value="NYF98341.1"/>
    <property type="molecule type" value="Genomic_DNA"/>
</dbReference>
<feature type="transmembrane region" description="Helical" evidence="1">
    <location>
        <begin position="174"/>
        <end position="196"/>
    </location>
</feature>
<keyword evidence="1" id="KW-1133">Transmembrane helix</keyword>
<evidence type="ECO:0000313" key="2">
    <source>
        <dbReference type="EMBL" id="NYF98341.1"/>
    </source>
</evidence>
<feature type="transmembrane region" description="Helical" evidence="1">
    <location>
        <begin position="91"/>
        <end position="111"/>
    </location>
</feature>
<feature type="transmembrane region" description="Helical" evidence="1">
    <location>
        <begin position="62"/>
        <end position="79"/>
    </location>
</feature>
<reference evidence="2 3" key="1">
    <citation type="submission" date="2020-07" db="EMBL/GenBank/DDBJ databases">
        <title>Sequencing the genomes of 1000 actinobacteria strains.</title>
        <authorList>
            <person name="Klenk H.-P."/>
        </authorList>
    </citation>
    <scope>NUCLEOTIDE SEQUENCE [LARGE SCALE GENOMIC DNA]</scope>
    <source>
        <strain evidence="2 3">DSM 26154</strain>
    </source>
</reference>
<comment type="caution">
    <text evidence="2">The sequence shown here is derived from an EMBL/GenBank/DDBJ whole genome shotgun (WGS) entry which is preliminary data.</text>
</comment>
<dbReference type="Proteomes" id="UP000554054">
    <property type="component" value="Unassembled WGS sequence"/>
</dbReference>
<evidence type="ECO:0000313" key="3">
    <source>
        <dbReference type="Proteomes" id="UP000554054"/>
    </source>
</evidence>
<organism evidence="2 3">
    <name type="scientific">Janibacter cremeus</name>
    <dbReference type="NCBI Taxonomy" id="1285192"/>
    <lineage>
        <taxon>Bacteria</taxon>
        <taxon>Bacillati</taxon>
        <taxon>Actinomycetota</taxon>
        <taxon>Actinomycetes</taxon>
        <taxon>Micrococcales</taxon>
        <taxon>Intrasporangiaceae</taxon>
        <taxon>Janibacter</taxon>
    </lineage>
</organism>
<feature type="transmembrane region" description="Helical" evidence="1">
    <location>
        <begin position="117"/>
        <end position="136"/>
    </location>
</feature>
<feature type="transmembrane region" description="Helical" evidence="1">
    <location>
        <begin position="208"/>
        <end position="228"/>
    </location>
</feature>
<dbReference type="SUPFAM" id="SSF103481">
    <property type="entry name" value="Multidrug resistance efflux transporter EmrE"/>
    <property type="match status" value="2"/>
</dbReference>
<proteinExistence type="predicted"/>